<organism evidence="1 2">
    <name type="scientific">Dactylonectria macrodidyma</name>
    <dbReference type="NCBI Taxonomy" id="307937"/>
    <lineage>
        <taxon>Eukaryota</taxon>
        <taxon>Fungi</taxon>
        <taxon>Dikarya</taxon>
        <taxon>Ascomycota</taxon>
        <taxon>Pezizomycotina</taxon>
        <taxon>Sordariomycetes</taxon>
        <taxon>Hypocreomycetidae</taxon>
        <taxon>Hypocreales</taxon>
        <taxon>Nectriaceae</taxon>
        <taxon>Dactylonectria</taxon>
    </lineage>
</organism>
<dbReference type="Proteomes" id="UP000738349">
    <property type="component" value="Unassembled WGS sequence"/>
</dbReference>
<reference evidence="1" key="1">
    <citation type="journal article" date="2021" name="Nat. Commun.">
        <title>Genetic determinants of endophytism in the Arabidopsis root mycobiome.</title>
        <authorList>
            <person name="Mesny F."/>
            <person name="Miyauchi S."/>
            <person name="Thiergart T."/>
            <person name="Pickel B."/>
            <person name="Atanasova L."/>
            <person name="Karlsson M."/>
            <person name="Huettel B."/>
            <person name="Barry K.W."/>
            <person name="Haridas S."/>
            <person name="Chen C."/>
            <person name="Bauer D."/>
            <person name="Andreopoulos W."/>
            <person name="Pangilinan J."/>
            <person name="LaButti K."/>
            <person name="Riley R."/>
            <person name="Lipzen A."/>
            <person name="Clum A."/>
            <person name="Drula E."/>
            <person name="Henrissat B."/>
            <person name="Kohler A."/>
            <person name="Grigoriev I.V."/>
            <person name="Martin F.M."/>
            <person name="Hacquard S."/>
        </authorList>
    </citation>
    <scope>NUCLEOTIDE SEQUENCE</scope>
    <source>
        <strain evidence="1">MPI-CAGE-AT-0147</strain>
    </source>
</reference>
<keyword evidence="2" id="KW-1185">Reference proteome</keyword>
<sequence>MGQVEDPSTRKVAGLPSWVPDFSVAMAKSALSSWKSGENKGFYAAAGSSTTTPKWISQDRTAIELSGYKMNEISVIVSMESARDKIIHRPQEWAAMMENLPQDYPSGCSKTEALWRTLIGDRTPQDECPAPPAFGGHYKTLVDLVRLNGELDRRITSGEDGNAVLGQLYRDMGICAEDMLLLMADKSLFEHGMSRVMLERRLFVTKKGYVGSVPMSSQIGDAVYLLSGGHVPFVPRSSSNGRGGGAPLTMISECYLHGVMQREVFEWDDFGWSSVRVR</sequence>
<dbReference type="Pfam" id="PF26639">
    <property type="entry name" value="Het-6_barrel"/>
    <property type="match status" value="1"/>
</dbReference>
<dbReference type="PANTHER" id="PTHR24148">
    <property type="entry name" value="ANKYRIN REPEAT DOMAIN-CONTAINING PROTEIN 39 HOMOLOG-RELATED"/>
    <property type="match status" value="1"/>
</dbReference>
<accession>A0A9P9F4B0</accession>
<comment type="caution">
    <text evidence="1">The sequence shown here is derived from an EMBL/GenBank/DDBJ whole genome shotgun (WGS) entry which is preliminary data.</text>
</comment>
<dbReference type="AlphaFoldDB" id="A0A9P9F4B0"/>
<gene>
    <name evidence="1" type="ORF">EDB81DRAFT_881547</name>
</gene>
<evidence type="ECO:0000313" key="2">
    <source>
        <dbReference type="Proteomes" id="UP000738349"/>
    </source>
</evidence>
<dbReference type="EMBL" id="JAGMUV010000006">
    <property type="protein sequence ID" value="KAH7152581.1"/>
    <property type="molecule type" value="Genomic_DNA"/>
</dbReference>
<protein>
    <submittedName>
        <fullName evidence="1">Uncharacterized protein</fullName>
    </submittedName>
</protein>
<dbReference type="PANTHER" id="PTHR24148:SF64">
    <property type="entry name" value="HETEROKARYON INCOMPATIBILITY DOMAIN-CONTAINING PROTEIN"/>
    <property type="match status" value="1"/>
</dbReference>
<name>A0A9P9F4B0_9HYPO</name>
<proteinExistence type="predicted"/>
<dbReference type="OrthoDB" id="3477286at2759"/>
<evidence type="ECO:0000313" key="1">
    <source>
        <dbReference type="EMBL" id="KAH7152581.1"/>
    </source>
</evidence>
<dbReference type="InterPro" id="IPR052895">
    <property type="entry name" value="HetReg/Transcr_Mod"/>
</dbReference>